<keyword evidence="3 7" id="KW-1134">Transmembrane beta strand</keyword>
<dbReference type="Proteomes" id="UP000184287">
    <property type="component" value="Unassembled WGS sequence"/>
</dbReference>
<evidence type="ECO:0000313" key="11">
    <source>
        <dbReference type="EMBL" id="SHG60630.1"/>
    </source>
</evidence>
<accession>A0A1M5L6P5</accession>
<dbReference type="InterPro" id="IPR011662">
    <property type="entry name" value="Secretin/TonB_short_N"/>
</dbReference>
<dbReference type="SUPFAM" id="SSF56935">
    <property type="entry name" value="Porins"/>
    <property type="match status" value="1"/>
</dbReference>
<evidence type="ECO:0000256" key="6">
    <source>
        <dbReference type="ARBA" id="ARBA00023237"/>
    </source>
</evidence>
<dbReference type="AlphaFoldDB" id="A0A1M5L6P5"/>
<keyword evidence="2 7" id="KW-0813">Transport</keyword>
<dbReference type="GO" id="GO:0009279">
    <property type="term" value="C:cell outer membrane"/>
    <property type="evidence" value="ECO:0007669"/>
    <property type="project" value="UniProtKB-SubCell"/>
</dbReference>
<name>A0A1M5L6P5_9SPHI</name>
<evidence type="ECO:0000256" key="4">
    <source>
        <dbReference type="ARBA" id="ARBA00022692"/>
    </source>
</evidence>
<proteinExistence type="inferred from homology"/>
<feature type="domain" description="TonB-dependent receptor plug" evidence="10">
    <location>
        <begin position="203"/>
        <end position="332"/>
    </location>
</feature>
<dbReference type="InterPro" id="IPR036942">
    <property type="entry name" value="Beta-barrel_TonB_sf"/>
</dbReference>
<keyword evidence="8" id="KW-0732">Signal</keyword>
<dbReference type="InterPro" id="IPR008969">
    <property type="entry name" value="CarboxyPept-like_regulatory"/>
</dbReference>
<dbReference type="Pfam" id="PF07715">
    <property type="entry name" value="Plug"/>
    <property type="match status" value="1"/>
</dbReference>
<dbReference type="InterPro" id="IPR037066">
    <property type="entry name" value="Plug_dom_sf"/>
</dbReference>
<evidence type="ECO:0000259" key="10">
    <source>
        <dbReference type="Pfam" id="PF07715"/>
    </source>
</evidence>
<feature type="signal peptide" evidence="8">
    <location>
        <begin position="1"/>
        <end position="17"/>
    </location>
</feature>
<dbReference type="SUPFAM" id="SSF49464">
    <property type="entry name" value="Carboxypeptidase regulatory domain-like"/>
    <property type="match status" value="1"/>
</dbReference>
<dbReference type="Pfam" id="PF07660">
    <property type="entry name" value="STN"/>
    <property type="match status" value="1"/>
</dbReference>
<dbReference type="InterPro" id="IPR023997">
    <property type="entry name" value="TonB-dep_OMP_SusC/RagA_CS"/>
</dbReference>
<evidence type="ECO:0000256" key="8">
    <source>
        <dbReference type="SAM" id="SignalP"/>
    </source>
</evidence>
<keyword evidence="4 7" id="KW-0812">Transmembrane</keyword>
<comment type="similarity">
    <text evidence="7">Belongs to the TonB-dependent receptor family.</text>
</comment>
<evidence type="ECO:0000256" key="3">
    <source>
        <dbReference type="ARBA" id="ARBA00022452"/>
    </source>
</evidence>
<evidence type="ECO:0000256" key="7">
    <source>
        <dbReference type="PROSITE-ProRule" id="PRU01360"/>
    </source>
</evidence>
<evidence type="ECO:0000259" key="9">
    <source>
        <dbReference type="Pfam" id="PF07660"/>
    </source>
</evidence>
<gene>
    <name evidence="11" type="ORF">SAMN04488522_106233</name>
</gene>
<evidence type="ECO:0000313" key="12">
    <source>
        <dbReference type="Proteomes" id="UP000184287"/>
    </source>
</evidence>
<dbReference type="PROSITE" id="PS52016">
    <property type="entry name" value="TONB_DEPENDENT_REC_3"/>
    <property type="match status" value="1"/>
</dbReference>
<dbReference type="EMBL" id="FQUQ01000006">
    <property type="protein sequence ID" value="SHG60630.1"/>
    <property type="molecule type" value="Genomic_DNA"/>
</dbReference>
<organism evidence="11 12">
    <name type="scientific">Pedobacter caeni</name>
    <dbReference type="NCBI Taxonomy" id="288992"/>
    <lineage>
        <taxon>Bacteria</taxon>
        <taxon>Pseudomonadati</taxon>
        <taxon>Bacteroidota</taxon>
        <taxon>Sphingobacteriia</taxon>
        <taxon>Sphingobacteriales</taxon>
        <taxon>Sphingobacteriaceae</taxon>
        <taxon>Pedobacter</taxon>
    </lineage>
</organism>
<evidence type="ECO:0000256" key="2">
    <source>
        <dbReference type="ARBA" id="ARBA00022448"/>
    </source>
</evidence>
<dbReference type="Gene3D" id="2.60.40.1120">
    <property type="entry name" value="Carboxypeptidase-like, regulatory domain"/>
    <property type="match status" value="1"/>
</dbReference>
<keyword evidence="12" id="KW-1185">Reference proteome</keyword>
<keyword evidence="6 7" id="KW-0998">Cell outer membrane</keyword>
<feature type="chain" id="PRO_5012409378" evidence="8">
    <location>
        <begin position="18"/>
        <end position="1197"/>
    </location>
</feature>
<protein>
    <submittedName>
        <fullName evidence="11">TonB-linked outer membrane protein, SusC/RagA family</fullName>
    </submittedName>
</protein>
<dbReference type="NCBIfam" id="TIGR04057">
    <property type="entry name" value="SusC_RagA_signa"/>
    <property type="match status" value="1"/>
</dbReference>
<dbReference type="OrthoDB" id="9768177at2"/>
<dbReference type="Gene3D" id="2.40.170.20">
    <property type="entry name" value="TonB-dependent receptor, beta-barrel domain"/>
    <property type="match status" value="1"/>
</dbReference>
<evidence type="ECO:0000256" key="5">
    <source>
        <dbReference type="ARBA" id="ARBA00023136"/>
    </source>
</evidence>
<keyword evidence="5 7" id="KW-0472">Membrane</keyword>
<feature type="domain" description="Secretin/TonB short N-terminal" evidence="9">
    <location>
        <begin position="48"/>
        <end position="96"/>
    </location>
</feature>
<dbReference type="RefSeq" id="WP_159441175.1">
    <property type="nucleotide sequence ID" value="NZ_FQUQ01000006.1"/>
</dbReference>
<dbReference type="Gene3D" id="2.170.130.10">
    <property type="entry name" value="TonB-dependent receptor, plug domain"/>
    <property type="match status" value="1"/>
</dbReference>
<dbReference type="InterPro" id="IPR012910">
    <property type="entry name" value="Plug_dom"/>
</dbReference>
<evidence type="ECO:0000256" key="1">
    <source>
        <dbReference type="ARBA" id="ARBA00004571"/>
    </source>
</evidence>
<dbReference type="Pfam" id="PF13715">
    <property type="entry name" value="CarbopepD_reg_2"/>
    <property type="match status" value="1"/>
</dbReference>
<dbReference type="STRING" id="288992.SAMN04488522_106233"/>
<dbReference type="InterPro" id="IPR023996">
    <property type="entry name" value="TonB-dep_OMP_SusC/RagA"/>
</dbReference>
<dbReference type="NCBIfam" id="TIGR04056">
    <property type="entry name" value="OMP_RagA_SusC"/>
    <property type="match status" value="1"/>
</dbReference>
<dbReference type="InterPro" id="IPR039426">
    <property type="entry name" value="TonB-dep_rcpt-like"/>
</dbReference>
<reference evidence="12" key="1">
    <citation type="submission" date="2016-11" db="EMBL/GenBank/DDBJ databases">
        <authorList>
            <person name="Varghese N."/>
            <person name="Submissions S."/>
        </authorList>
    </citation>
    <scope>NUCLEOTIDE SEQUENCE [LARGE SCALE GENOMIC DNA]</scope>
    <source>
        <strain evidence="12">DSM 16990</strain>
    </source>
</reference>
<sequence>MKLTTLLLFALIMQVSAAGYGQKISLSLRDARLATVFDQISDQTGYGFVFTNSILQHATTVSVHVKNADLKEVLDQVFRNQPLEYTIDHTTVLVKRKASTLTGNQRFVLMDIKGKVVDEYNNPLAGVNVLLKSQNKVLASTNGDGSFSISLPESGGILLFSYIGMESQEVQVQSGMKFINVKMVSKSILASDVVITGYTKTSKKMMTGSTSTLDSTVFANKPFPNVDDIFKGQIPGVVVSAQSGQPGTAQKIRIRGTSTISGDAEPLWVIDGIPLQDNPPNIPSSSEIKSGSLDNIFLTGVAGINPNDIESITVLKDASAAAIYGSRAAGGVIVVTTKRGKAGKMRLNYSSLLTVGTAPQRDAGLMNSAEKIAFEQGLWDEFSAKAFLESKTNPMVKYPVIGITGMVRSGKGQFAGMNAAQQDAELARYAQINENGYDLLFRNSLSNTQHLSLSGGGDKYGYYTSFGYVDNAGLVKKNDYNRYNFKTNLDINPVESVKIKIGIDYYALKSKSPALNRVDPFKYAYFANTYESPYHADGSYRNDETYYSLNQLNDPLSVATKPVIPETGFNIMREMDETSSLTRKNQTLISAGVDVKLSNKFTFESLGSYKFISNTLNEIFGINTKAAFDNRLSLDEYNKKQYASINQTHTNSNEYLLRGQLAYRDQFGKNNSLTAYVGSEMKASDTKGGYSKRYGYDPITGNTNTPLPPPTDNKTIDYDVLQRYLAAIDRASGDLFAENRFVSFYAATELGLHEKYIFNLSFRADGSSYFGNDKQFNPTWAAGFGWHLAEEGFMATLKPILSRATLRLSTGYTGNISKVVSPQLILKYLDQVRNINGNTYRMGDVLSAPNPLLRWEKTYDVKASLDFGLFNDRLNGLFEAYYRKSDDLVTTTQTLSTTGFENQEYNAASLENRGLEFTLSGRPIVTKDFKLNLSVNFNYNLNKVTHFNAPYSSMGRSNIWEGYPLNPVFSGKHTGIDPETGLYLYQLRPDAVINKSTDLNKADNYRYYLGTETAPYTGGFNVGINYKSFALNVGGNYSWGAKSFEYLPPPASYVGARKGTVNQSTQVFQNDLYAQHLNVRKNASNRWTPQNTDAASYPRIWDPFGKQYDFEYYNPMDPDITRGAYLKNLSYLRIRSITLSYNLPAKMLQPIKLSSVAFSLSMNNFFTFTNYDGMDPETPGATYPISRSVSFGVNVGL</sequence>
<comment type="subcellular location">
    <subcellularLocation>
        <location evidence="1 7">Cell outer membrane</location>
        <topology evidence="1 7">Multi-pass membrane protein</topology>
    </subcellularLocation>
</comment>